<evidence type="ECO:0000259" key="2">
    <source>
        <dbReference type="Pfam" id="PF00326"/>
    </source>
</evidence>
<dbReference type="PANTHER" id="PTHR42776:SF27">
    <property type="entry name" value="DIPEPTIDYL PEPTIDASE FAMILY MEMBER 6"/>
    <property type="match status" value="1"/>
</dbReference>
<sequence>MPTSRWLATQRALPVAPQLPREAFYESRALSSVRLSPNGRQVAYLRKQGEQRSAWVQTLDTGTKRNVLARTSADQILWSTDSARVFLRAANAVDSIGINGKAGAHVRLGGTTRRQFMAVDRSQPAAILIRERVLNAGPTAWRVLRVTADGRETVVLNAPYWIQQVVFDTQGLLTAFTFFDKGRDGLMRFGADRKQRVVMRMQPLERVGILGASADGSLWLETNVNADLRRVERMDAQDKRTVLHQDPSNTADLDETVVNPLTGEPVAASYRSATAATYGIGAQQSVVSAITTHFNGNDVDLQTGGGRWLVSERGATLRDARWYVYDQQTFNRILEQTEASDVAIPERALAAKVPWTFTASDGLRVHGFLLVPPGVDVARAPLVVQVHGGPINHFRPGFDGVAQFLVNRGYVVYQSNFRGSTGFGRDYTFASNGDYGNGRVQQDIVEGTRALLAQGIGDAARVGIVGHSFGGYSTLVGLTFQPDLFKVGFAGAPPADLGWTMRWELGHGYQADLPDRSLKETLRALRLDGEAPAVFDRLHAQSPLNNAQRLRRPLLIFAGGADPTVPLRSITHYVASLRMKNRPVTLVVDPDSRHSPEAGLAMEGYLWTMETQLHAVLGGRDIEPAGARLKTWLKTRIRNPALKFDLR</sequence>
<dbReference type="InterPro" id="IPR029058">
    <property type="entry name" value="AB_hydrolase_fold"/>
</dbReference>
<dbReference type="RefSeq" id="WP_220379851.1">
    <property type="nucleotide sequence ID" value="NZ_CP080544.1"/>
</dbReference>
<keyword evidence="4" id="KW-1185">Reference proteome</keyword>
<feature type="domain" description="Peptidase S9 prolyl oligopeptidase catalytic" evidence="2">
    <location>
        <begin position="397"/>
        <end position="595"/>
    </location>
</feature>
<dbReference type="EMBL" id="CP080544">
    <property type="protein sequence ID" value="QYR53032.1"/>
    <property type="molecule type" value="Genomic_DNA"/>
</dbReference>
<evidence type="ECO:0000256" key="1">
    <source>
        <dbReference type="ARBA" id="ARBA00022801"/>
    </source>
</evidence>
<evidence type="ECO:0000313" key="3">
    <source>
        <dbReference type="EMBL" id="QYR53032.1"/>
    </source>
</evidence>
<name>A0ABX8WQJ0_9GAMM</name>
<dbReference type="Gene3D" id="2.120.10.30">
    <property type="entry name" value="TolB, C-terminal domain"/>
    <property type="match status" value="1"/>
</dbReference>
<dbReference type="InterPro" id="IPR001375">
    <property type="entry name" value="Peptidase_S9_cat"/>
</dbReference>
<dbReference type="Gene3D" id="3.40.50.1820">
    <property type="entry name" value="alpha/beta hydrolase"/>
    <property type="match status" value="1"/>
</dbReference>
<proteinExistence type="predicted"/>
<keyword evidence="1" id="KW-0378">Hydrolase</keyword>
<dbReference type="PANTHER" id="PTHR42776">
    <property type="entry name" value="SERINE PEPTIDASE S9 FAMILY MEMBER"/>
    <property type="match status" value="1"/>
</dbReference>
<evidence type="ECO:0000313" key="4">
    <source>
        <dbReference type="Proteomes" id="UP000824755"/>
    </source>
</evidence>
<dbReference type="Pfam" id="PF00326">
    <property type="entry name" value="Peptidase_S9"/>
    <property type="match status" value="1"/>
</dbReference>
<reference evidence="3 4" key="1">
    <citation type="submission" date="2021-08" db="EMBL/GenBank/DDBJ databases">
        <title>Lysobacter sp. strain CJ11 Genome sequencing and assembly.</title>
        <authorList>
            <person name="Kim I."/>
        </authorList>
    </citation>
    <scope>NUCLEOTIDE SEQUENCE [LARGE SCALE GENOMIC DNA]</scope>
    <source>
        <strain evidence="3 4">CJ11</strain>
    </source>
</reference>
<protein>
    <submittedName>
        <fullName evidence="3">Prolyl oligopeptidase family serine peptidase</fullName>
    </submittedName>
</protein>
<gene>
    <name evidence="3" type="ORF">H8L67_00460</name>
</gene>
<dbReference type="SUPFAM" id="SSF82171">
    <property type="entry name" value="DPP6 N-terminal domain-like"/>
    <property type="match status" value="1"/>
</dbReference>
<dbReference type="InterPro" id="IPR011042">
    <property type="entry name" value="6-blade_b-propeller_TolB-like"/>
</dbReference>
<organism evidence="3 4">
    <name type="scientific">Lysobacter soyae</name>
    <dbReference type="NCBI Taxonomy" id="2764185"/>
    <lineage>
        <taxon>Bacteria</taxon>
        <taxon>Pseudomonadati</taxon>
        <taxon>Pseudomonadota</taxon>
        <taxon>Gammaproteobacteria</taxon>
        <taxon>Lysobacterales</taxon>
        <taxon>Lysobacteraceae</taxon>
        <taxon>Lysobacter</taxon>
    </lineage>
</organism>
<dbReference type="Proteomes" id="UP000824755">
    <property type="component" value="Chromosome"/>
</dbReference>
<accession>A0ABX8WQJ0</accession>
<dbReference type="SUPFAM" id="SSF53474">
    <property type="entry name" value="alpha/beta-Hydrolases"/>
    <property type="match status" value="1"/>
</dbReference>